<sequence>MKNTEERKSRRKRSHGSGDNSLPISRERKPWRFYKLMLSPSVQSKKLRIPEAFTRAFSDELSGAATATLTGPSGESWEVALVNEGDQLWFCKGWQEFVEHFSIGFAYFLLFLYEATLKFKVDIFSPTACEISYPCDAYNRKREPCYSNQSTERDSDNVNVVSTGASSRINDSDVELVALDGKDEAPLLGHEEPMSNNYDVVSDRSVGSLSASDDMVLDPDEGSTHSSKTNIADQGAPSAGVCRSEPEALRNPFFVVLIKKYNIFKGCFMRIPLYFAREFLNCKITKTVNLEASNGKQWEVRCARIRDDLILGRGWIAFARANSLKVGDVCVFEDTRNCVLRVHVGMKSQLRNQGIWKELLKHRA</sequence>
<evidence type="ECO:0000256" key="3">
    <source>
        <dbReference type="ARBA" id="ARBA00023125"/>
    </source>
</evidence>
<proteinExistence type="predicted"/>
<dbReference type="AlphaFoldDB" id="A0A7C9DDW5"/>
<dbReference type="GO" id="GO:0003677">
    <property type="term" value="F:DNA binding"/>
    <property type="evidence" value="ECO:0007669"/>
    <property type="project" value="UniProtKB-KW"/>
</dbReference>
<dbReference type="GO" id="GO:0005634">
    <property type="term" value="C:nucleus"/>
    <property type="evidence" value="ECO:0007669"/>
    <property type="project" value="UniProtKB-SubCell"/>
</dbReference>
<evidence type="ECO:0000256" key="6">
    <source>
        <dbReference type="SAM" id="MobiDB-lite"/>
    </source>
</evidence>
<comment type="subcellular location">
    <subcellularLocation>
        <location evidence="1">Nucleus</location>
    </subcellularLocation>
</comment>
<dbReference type="InterPro" id="IPR015300">
    <property type="entry name" value="DNA-bd_pseudobarrel_sf"/>
</dbReference>
<dbReference type="PROSITE" id="PS50863">
    <property type="entry name" value="B3"/>
    <property type="match status" value="2"/>
</dbReference>
<evidence type="ECO:0000256" key="4">
    <source>
        <dbReference type="ARBA" id="ARBA00023163"/>
    </source>
</evidence>
<keyword evidence="2" id="KW-0805">Transcription regulation</keyword>
<keyword evidence="3" id="KW-0238">DNA-binding</keyword>
<reference evidence="8" key="1">
    <citation type="journal article" date="2013" name="J. Plant Res.">
        <title>Effect of fungi and light on seed germination of three Opuntia species from semiarid lands of central Mexico.</title>
        <authorList>
            <person name="Delgado-Sanchez P."/>
            <person name="Jimenez-Bremont J.F."/>
            <person name="Guerrero-Gonzalez Mde L."/>
            <person name="Flores J."/>
        </authorList>
    </citation>
    <scope>NUCLEOTIDE SEQUENCE</scope>
    <source>
        <tissue evidence="8">Cladode</tissue>
    </source>
</reference>
<evidence type="ECO:0000256" key="2">
    <source>
        <dbReference type="ARBA" id="ARBA00023015"/>
    </source>
</evidence>
<dbReference type="PANTHER" id="PTHR31920:SF129">
    <property type="entry name" value="B3 DOMAIN-CONTAINING TRANSCRIPTION FACTOR VRN1-LIKE"/>
    <property type="match status" value="1"/>
</dbReference>
<dbReference type="SMART" id="SM01019">
    <property type="entry name" value="B3"/>
    <property type="match status" value="2"/>
</dbReference>
<keyword evidence="5" id="KW-0539">Nucleus</keyword>
<feature type="region of interest" description="Disordered" evidence="6">
    <location>
        <begin position="210"/>
        <end position="241"/>
    </location>
</feature>
<evidence type="ECO:0000313" key="8">
    <source>
        <dbReference type="EMBL" id="MBA4637085.1"/>
    </source>
</evidence>
<feature type="domain" description="TF-B3" evidence="7">
    <location>
        <begin position="32"/>
        <end position="127"/>
    </location>
</feature>
<dbReference type="PANTHER" id="PTHR31920">
    <property type="entry name" value="B3 DOMAIN-CONTAINING"/>
    <property type="match status" value="1"/>
</dbReference>
<keyword evidence="4" id="KW-0804">Transcription</keyword>
<feature type="domain" description="TF-B3" evidence="7">
    <location>
        <begin position="254"/>
        <end position="348"/>
    </location>
</feature>
<accession>A0A7C9DDW5</accession>
<evidence type="ECO:0000259" key="7">
    <source>
        <dbReference type="PROSITE" id="PS50863"/>
    </source>
</evidence>
<feature type="region of interest" description="Disordered" evidence="6">
    <location>
        <begin position="1"/>
        <end position="25"/>
    </location>
</feature>
<dbReference type="InterPro" id="IPR050655">
    <property type="entry name" value="Plant_B3_domain"/>
</dbReference>
<dbReference type="Pfam" id="PF02362">
    <property type="entry name" value="B3"/>
    <property type="match status" value="2"/>
</dbReference>
<protein>
    <recommendedName>
        <fullName evidence="7">TF-B3 domain-containing protein</fullName>
    </recommendedName>
</protein>
<name>A0A7C9DDW5_OPUST</name>
<evidence type="ECO:0000256" key="1">
    <source>
        <dbReference type="ARBA" id="ARBA00004123"/>
    </source>
</evidence>
<dbReference type="Gene3D" id="2.40.330.10">
    <property type="entry name" value="DNA-binding pseudobarrel domain"/>
    <property type="match status" value="2"/>
</dbReference>
<evidence type="ECO:0000256" key="5">
    <source>
        <dbReference type="ARBA" id="ARBA00023242"/>
    </source>
</evidence>
<dbReference type="CDD" id="cd10017">
    <property type="entry name" value="B3_DNA"/>
    <property type="match status" value="2"/>
</dbReference>
<organism evidence="8">
    <name type="scientific">Opuntia streptacantha</name>
    <name type="common">Prickly pear cactus</name>
    <name type="synonym">Opuntia cardona</name>
    <dbReference type="NCBI Taxonomy" id="393608"/>
    <lineage>
        <taxon>Eukaryota</taxon>
        <taxon>Viridiplantae</taxon>
        <taxon>Streptophyta</taxon>
        <taxon>Embryophyta</taxon>
        <taxon>Tracheophyta</taxon>
        <taxon>Spermatophyta</taxon>
        <taxon>Magnoliopsida</taxon>
        <taxon>eudicotyledons</taxon>
        <taxon>Gunneridae</taxon>
        <taxon>Pentapetalae</taxon>
        <taxon>Caryophyllales</taxon>
        <taxon>Cactineae</taxon>
        <taxon>Cactaceae</taxon>
        <taxon>Opuntioideae</taxon>
        <taxon>Opuntia</taxon>
    </lineage>
</organism>
<dbReference type="EMBL" id="GISG01102842">
    <property type="protein sequence ID" value="MBA4637085.1"/>
    <property type="molecule type" value="Transcribed_RNA"/>
</dbReference>
<reference evidence="8" key="2">
    <citation type="submission" date="2020-07" db="EMBL/GenBank/DDBJ databases">
        <authorList>
            <person name="Vera ALvarez R."/>
            <person name="Arias-Moreno D.M."/>
            <person name="Jimenez-Jacinto V."/>
            <person name="Jimenez-Bremont J.F."/>
            <person name="Swaminathan K."/>
            <person name="Moose S.P."/>
            <person name="Guerrero-Gonzalez M.L."/>
            <person name="Marino-Ramirez L."/>
            <person name="Landsman D."/>
            <person name="Rodriguez-Kessler M."/>
            <person name="Delgado-Sanchez P."/>
        </authorList>
    </citation>
    <scope>NUCLEOTIDE SEQUENCE</scope>
    <source>
        <tissue evidence="8">Cladode</tissue>
    </source>
</reference>
<dbReference type="SUPFAM" id="SSF101936">
    <property type="entry name" value="DNA-binding pseudobarrel domain"/>
    <property type="match status" value="2"/>
</dbReference>
<dbReference type="InterPro" id="IPR003340">
    <property type="entry name" value="B3_DNA-bd"/>
</dbReference>